<evidence type="ECO:0000313" key="2">
    <source>
        <dbReference type="Proteomes" id="UP000252419"/>
    </source>
</evidence>
<comment type="caution">
    <text evidence="1">The sequence shown here is derived from an EMBL/GenBank/DDBJ whole genome shotgun (WGS) entry which is preliminary data.</text>
</comment>
<keyword evidence="2" id="KW-1185">Reference proteome</keyword>
<sequence>MLWLRKVGRAYLDGTIDWAASTTSGAISASARSVVQRIDGREQWMVPTGIPSKAGNPEEPVNAIAPEDVAHCQLLHGAEPALAQGGISDLFIIAVNIDCKISRRAT</sequence>
<dbReference type="Proteomes" id="UP000252419">
    <property type="component" value="Unassembled WGS sequence"/>
</dbReference>
<accession>A0A367U7R4</accession>
<evidence type="ECO:0000313" key="1">
    <source>
        <dbReference type="EMBL" id="RCK03793.1"/>
    </source>
</evidence>
<dbReference type="RefSeq" id="WP_167443642.1">
    <property type="nucleotide sequence ID" value="NZ_JPWA01000047.1"/>
</dbReference>
<name>A0A367U7R4_9PROT</name>
<dbReference type="EMBL" id="JPWA01000047">
    <property type="protein sequence ID" value="RCK03793.1"/>
    <property type="molecule type" value="Genomic_DNA"/>
</dbReference>
<reference evidence="1 2" key="1">
    <citation type="submission" date="2014-07" db="EMBL/GenBank/DDBJ databases">
        <title>Draft genome sequence of Thalassospira xianhensis P-4 (MCCC 1A02616).</title>
        <authorList>
            <person name="Lai Q."/>
            <person name="Shao Z."/>
        </authorList>
    </citation>
    <scope>NUCLEOTIDE SEQUENCE [LARGE SCALE GENOMIC DNA]</scope>
    <source>
        <strain evidence="1 2">MCCC 1A02616</strain>
    </source>
</reference>
<gene>
    <name evidence="1" type="ORF">TH5_23380</name>
</gene>
<proteinExistence type="predicted"/>
<organism evidence="1 2">
    <name type="scientific">Thalassospira xianhensis MCCC 1A02616</name>
    <dbReference type="NCBI Taxonomy" id="1177929"/>
    <lineage>
        <taxon>Bacteria</taxon>
        <taxon>Pseudomonadati</taxon>
        <taxon>Pseudomonadota</taxon>
        <taxon>Alphaproteobacteria</taxon>
        <taxon>Rhodospirillales</taxon>
        <taxon>Thalassospiraceae</taxon>
        <taxon>Thalassospira</taxon>
    </lineage>
</organism>
<protein>
    <submittedName>
        <fullName evidence="1">Uncharacterized protein</fullName>
    </submittedName>
</protein>
<dbReference type="AlphaFoldDB" id="A0A367U7R4"/>